<dbReference type="Pfam" id="PF01739">
    <property type="entry name" value="CheR"/>
    <property type="match status" value="1"/>
</dbReference>
<dbReference type="PRINTS" id="PR00996">
    <property type="entry name" value="CHERMTFRASE"/>
</dbReference>
<comment type="caution">
    <text evidence="5">The sequence shown here is derived from an EMBL/GenBank/DDBJ whole genome shotgun (WGS) entry which is preliminary data.</text>
</comment>
<dbReference type="SUPFAM" id="SSF52738">
    <property type="entry name" value="Methylesterase CheB, C-terminal domain"/>
    <property type="match status" value="1"/>
</dbReference>
<dbReference type="PANTHER" id="PTHR24422">
    <property type="entry name" value="CHEMOTAXIS PROTEIN METHYLTRANSFERASE"/>
    <property type="match status" value="1"/>
</dbReference>
<dbReference type="PROSITE" id="PS50122">
    <property type="entry name" value="CHEB"/>
    <property type="match status" value="1"/>
</dbReference>
<feature type="coiled-coil region" evidence="2">
    <location>
        <begin position="588"/>
        <end position="643"/>
    </location>
</feature>
<dbReference type="CDD" id="cd14686">
    <property type="entry name" value="bZIP"/>
    <property type="match status" value="1"/>
</dbReference>
<protein>
    <submittedName>
        <fullName evidence="5">Chemotaxis protein CheB</fullName>
    </submittedName>
</protein>
<evidence type="ECO:0000313" key="5">
    <source>
        <dbReference type="EMBL" id="MDJ1173172.1"/>
    </source>
</evidence>
<evidence type="ECO:0000259" key="4">
    <source>
        <dbReference type="PROSITE" id="PS50123"/>
    </source>
</evidence>
<sequence>MTKEPTRWPVVGIGASAGGLRALEEFFDNMPADSGATFVVIQHLSPDFKSLMKELLERRTRIAVRRVEGEMEIEQNTIYLIPPRNNLVLESGRLKLIEQNEFPRQQPNFPIDIFFSSLAKDRGNQGIGIVLSGTGSDGTKGLQHISESGGLTFVQSPSTAEFDGMPQSAIGTGLIDQVLSPADIARTIYQILQMQLSGNSPNQGLMAELPSQHVHQITEILNQYEDIDFSHYKLSTLTRRVYRRCSLSGHHKLEEYIDHLRLSAQERALLKDDLMIGVTQFFRDPEAWFHVEQTVLPQLIHSIEDGQQLRIWVTACSTGEEAYSMAILVHEVVARLGKDISVKIFATDIDSAALAKAAQGVYPQSIATDITPERLQNHFTLRDRQFSISRNIRSSIIFAPHNLAKNAGFTRMHLITCRNALIYMQPQLQQHVLRMLHFSLVPKGILFLGSAENPGDIIGEFDTIHEHSKLYRKRRHIRLTNLTQNLEYSLPVRPKPLASSTSPQRFDPIISTAFSVFAKRKDCTILYSSIPWPENDTIQSVNLEAIYHEGKVNSGSFLMLIIENEKQFPSISFDSETFQPDVESSQRILELEYELQKSRENLQATIEELETTNEEQQATNEELLASNEELQSTNEELHSVNEELYTVNTEDQLPTASKANFSPI</sequence>
<organism evidence="5 6">
    <name type="scientific">Roseofilum capinflatum BLCC-M114</name>
    <dbReference type="NCBI Taxonomy" id="3022440"/>
    <lineage>
        <taxon>Bacteria</taxon>
        <taxon>Bacillati</taxon>
        <taxon>Cyanobacteriota</taxon>
        <taxon>Cyanophyceae</taxon>
        <taxon>Desertifilales</taxon>
        <taxon>Desertifilaceae</taxon>
        <taxon>Roseofilum</taxon>
        <taxon>Roseofilum capinflatum</taxon>
    </lineage>
</organism>
<accession>A0ABT7B1X6</accession>
<name>A0ABT7B1X6_9CYAN</name>
<dbReference type="Gene3D" id="3.40.50.150">
    <property type="entry name" value="Vaccinia Virus protein VP39"/>
    <property type="match status" value="1"/>
</dbReference>
<evidence type="ECO:0000259" key="3">
    <source>
        <dbReference type="PROSITE" id="PS50122"/>
    </source>
</evidence>
<dbReference type="InterPro" id="IPR035909">
    <property type="entry name" value="CheB_C"/>
</dbReference>
<dbReference type="InterPro" id="IPR022642">
    <property type="entry name" value="CheR_C"/>
</dbReference>
<dbReference type="InterPro" id="IPR022641">
    <property type="entry name" value="CheR_N"/>
</dbReference>
<gene>
    <name evidence="5" type="ORF">PMG25_03610</name>
</gene>
<feature type="active site" evidence="1">
    <location>
        <position position="137"/>
    </location>
</feature>
<proteinExistence type="predicted"/>
<dbReference type="SUPFAM" id="SSF53335">
    <property type="entry name" value="S-adenosyl-L-methionine-dependent methyltransferases"/>
    <property type="match status" value="1"/>
</dbReference>
<dbReference type="Pfam" id="PF03705">
    <property type="entry name" value="CheR_N"/>
    <property type="match status" value="1"/>
</dbReference>
<dbReference type="InterPro" id="IPR050903">
    <property type="entry name" value="Bact_Chemotaxis_MeTrfase"/>
</dbReference>
<dbReference type="SUPFAM" id="SSF47757">
    <property type="entry name" value="Chemotaxis receptor methyltransferase CheR, N-terminal domain"/>
    <property type="match status" value="1"/>
</dbReference>
<dbReference type="PANTHER" id="PTHR24422:SF27">
    <property type="entry name" value="PROTEIN-GLUTAMATE O-METHYLTRANSFERASE"/>
    <property type="match status" value="1"/>
</dbReference>
<keyword evidence="1" id="KW-0378">Hydrolase</keyword>
<evidence type="ECO:0000256" key="2">
    <source>
        <dbReference type="SAM" id="Coils"/>
    </source>
</evidence>
<dbReference type="Pfam" id="PF01339">
    <property type="entry name" value="CheB_methylest"/>
    <property type="match status" value="1"/>
</dbReference>
<dbReference type="InterPro" id="IPR029063">
    <property type="entry name" value="SAM-dependent_MTases_sf"/>
</dbReference>
<evidence type="ECO:0000256" key="1">
    <source>
        <dbReference type="PROSITE-ProRule" id="PRU00050"/>
    </source>
</evidence>
<feature type="domain" description="CheB-type methylesterase" evidence="3">
    <location>
        <begin position="4"/>
        <end position="195"/>
    </location>
</feature>
<dbReference type="InterPro" id="IPR000780">
    <property type="entry name" value="CheR_MeTrfase"/>
</dbReference>
<dbReference type="InterPro" id="IPR000673">
    <property type="entry name" value="Sig_transdc_resp-reg_Me-estase"/>
</dbReference>
<feature type="domain" description="CheR-type methyltransferase" evidence="4">
    <location>
        <begin position="202"/>
        <end position="452"/>
    </location>
</feature>
<dbReference type="EMBL" id="JAQOSO010000013">
    <property type="protein sequence ID" value="MDJ1173172.1"/>
    <property type="molecule type" value="Genomic_DNA"/>
</dbReference>
<dbReference type="Proteomes" id="UP001235849">
    <property type="component" value="Unassembled WGS sequence"/>
</dbReference>
<feature type="active site" evidence="1">
    <location>
        <position position="43"/>
    </location>
</feature>
<feature type="active site" evidence="1">
    <location>
        <position position="16"/>
    </location>
</feature>
<dbReference type="Gene3D" id="3.40.50.180">
    <property type="entry name" value="Methylesterase CheB, C-terminal domain"/>
    <property type="match status" value="1"/>
</dbReference>
<dbReference type="CDD" id="cd16434">
    <property type="entry name" value="CheB-CheR_fusion"/>
    <property type="match status" value="1"/>
</dbReference>
<dbReference type="PROSITE" id="PS50123">
    <property type="entry name" value="CHER"/>
    <property type="match status" value="1"/>
</dbReference>
<reference evidence="5 6" key="1">
    <citation type="submission" date="2023-01" db="EMBL/GenBank/DDBJ databases">
        <title>Novel diversity within Roseofilum (Cyanobacteria; Desertifilaceae) from marine benthic mats with descriptions of four novel species.</title>
        <authorList>
            <person name="Wang Y."/>
            <person name="Berthold D.E."/>
            <person name="Hu J."/>
            <person name="Lefler F.W."/>
            <person name="Laughinghouse H.D. IV."/>
        </authorList>
    </citation>
    <scope>NUCLEOTIDE SEQUENCE [LARGE SCALE GENOMIC DNA]</scope>
    <source>
        <strain evidence="5 6">BLCC-M114</strain>
    </source>
</reference>
<dbReference type="SMART" id="SM00138">
    <property type="entry name" value="MeTrc"/>
    <property type="match status" value="1"/>
</dbReference>
<keyword evidence="1" id="KW-0145">Chemotaxis</keyword>
<keyword evidence="2" id="KW-0175">Coiled coil</keyword>
<keyword evidence="6" id="KW-1185">Reference proteome</keyword>
<evidence type="ECO:0000313" key="6">
    <source>
        <dbReference type="Proteomes" id="UP001235849"/>
    </source>
</evidence>